<organism evidence="1 2">
    <name type="scientific">Portunus trituberculatus</name>
    <name type="common">Swimming crab</name>
    <name type="synonym">Neptunus trituberculatus</name>
    <dbReference type="NCBI Taxonomy" id="210409"/>
    <lineage>
        <taxon>Eukaryota</taxon>
        <taxon>Metazoa</taxon>
        <taxon>Ecdysozoa</taxon>
        <taxon>Arthropoda</taxon>
        <taxon>Crustacea</taxon>
        <taxon>Multicrustacea</taxon>
        <taxon>Malacostraca</taxon>
        <taxon>Eumalacostraca</taxon>
        <taxon>Eucarida</taxon>
        <taxon>Decapoda</taxon>
        <taxon>Pleocyemata</taxon>
        <taxon>Brachyura</taxon>
        <taxon>Eubrachyura</taxon>
        <taxon>Portunoidea</taxon>
        <taxon>Portunidae</taxon>
        <taxon>Portuninae</taxon>
        <taxon>Portunus</taxon>
    </lineage>
</organism>
<gene>
    <name evidence="1" type="ORF">E2C01_074182</name>
</gene>
<dbReference type="EMBL" id="VSRR010051676">
    <property type="protein sequence ID" value="MPC79644.1"/>
    <property type="molecule type" value="Genomic_DNA"/>
</dbReference>
<reference evidence="1 2" key="1">
    <citation type="submission" date="2019-05" db="EMBL/GenBank/DDBJ databases">
        <title>Another draft genome of Portunus trituberculatus and its Hox gene families provides insights of decapod evolution.</title>
        <authorList>
            <person name="Jeong J.-H."/>
            <person name="Song I."/>
            <person name="Kim S."/>
            <person name="Choi T."/>
            <person name="Kim D."/>
            <person name="Ryu S."/>
            <person name="Kim W."/>
        </authorList>
    </citation>
    <scope>NUCLEOTIDE SEQUENCE [LARGE SCALE GENOMIC DNA]</scope>
    <source>
        <tissue evidence="1">Muscle</tissue>
    </source>
</reference>
<proteinExistence type="predicted"/>
<accession>A0A5B7IGF9</accession>
<dbReference type="AlphaFoldDB" id="A0A5B7IGF9"/>
<evidence type="ECO:0000313" key="2">
    <source>
        <dbReference type="Proteomes" id="UP000324222"/>
    </source>
</evidence>
<evidence type="ECO:0000313" key="1">
    <source>
        <dbReference type="EMBL" id="MPC79644.1"/>
    </source>
</evidence>
<keyword evidence="2" id="KW-1185">Reference proteome</keyword>
<name>A0A5B7IGF9_PORTR</name>
<comment type="caution">
    <text evidence="1">The sequence shown here is derived from an EMBL/GenBank/DDBJ whole genome shotgun (WGS) entry which is preliminary data.</text>
</comment>
<sequence length="36" mass="4214">MKDCLTKLKNRRGMILGRKSPVLCFQYRDGSLTQKQ</sequence>
<dbReference type="Proteomes" id="UP000324222">
    <property type="component" value="Unassembled WGS sequence"/>
</dbReference>
<protein>
    <submittedName>
        <fullName evidence="1">Uncharacterized protein</fullName>
    </submittedName>
</protein>